<comment type="caution">
    <text evidence="1">The sequence shown here is derived from an EMBL/GenBank/DDBJ whole genome shotgun (WGS) entry which is preliminary data.</text>
</comment>
<dbReference type="Proteomes" id="UP000005514">
    <property type="component" value="Unassembled WGS sequence"/>
</dbReference>
<organism evidence="1 2">
    <name type="scientific">Helicobacter pylori Hp H-42</name>
    <dbReference type="NCBI Taxonomy" id="992047"/>
    <lineage>
        <taxon>Bacteria</taxon>
        <taxon>Pseudomonadati</taxon>
        <taxon>Campylobacterota</taxon>
        <taxon>Epsilonproteobacteria</taxon>
        <taxon>Campylobacterales</taxon>
        <taxon>Helicobacteraceae</taxon>
        <taxon>Helicobacter</taxon>
    </lineage>
</organism>
<dbReference type="EMBL" id="AKON01000004">
    <property type="protein sequence ID" value="EJB64026.1"/>
    <property type="molecule type" value="Genomic_DNA"/>
</dbReference>
<name>A0AB33XIH5_HELPX</name>
<evidence type="ECO:0000313" key="1">
    <source>
        <dbReference type="EMBL" id="EJB64026.1"/>
    </source>
</evidence>
<sequence>MQCCKSVAIEEDEIPFPRELNTPPVTNINLALSISYCVPLIFTS</sequence>
<proteinExistence type="predicted"/>
<gene>
    <name evidence="1" type="ORF">HPHPH42_0390</name>
</gene>
<protein>
    <submittedName>
        <fullName evidence="1">Uncharacterized protein</fullName>
    </submittedName>
</protein>
<reference evidence="1 2" key="1">
    <citation type="submission" date="2012-04" db="EMBL/GenBank/DDBJ databases">
        <title>Genome sequence of Helicobacter pylori Hp H-42.</title>
        <authorList>
            <person name="Blanchard T.G."/>
            <person name="Czinn S.J."/>
            <person name="McCracken C."/>
            <person name="Abolude K."/>
            <person name="Maroo A."/>
            <person name="Santana-Cruz I."/>
            <person name="Tallon L.J."/>
            <person name="Ficke F.W.F."/>
        </authorList>
    </citation>
    <scope>NUCLEOTIDE SEQUENCE [LARGE SCALE GENOMIC DNA]</scope>
    <source>
        <strain evidence="1 2">Hp H-42</strain>
    </source>
</reference>
<evidence type="ECO:0000313" key="2">
    <source>
        <dbReference type="Proteomes" id="UP000005514"/>
    </source>
</evidence>
<accession>A0AB33XIH5</accession>
<dbReference type="AlphaFoldDB" id="A0AB33XIH5"/>